<dbReference type="FunFam" id="2.20.100.10:FF:000001">
    <property type="entry name" value="semaphorin-5A isoform X1"/>
    <property type="match status" value="1"/>
</dbReference>
<dbReference type="PROSITE" id="PS50923">
    <property type="entry name" value="SUSHI"/>
    <property type="match status" value="1"/>
</dbReference>
<dbReference type="SMART" id="SM00032">
    <property type="entry name" value="CCP"/>
    <property type="match status" value="1"/>
</dbReference>
<keyword evidence="1 11" id="KW-0645">Protease</keyword>
<dbReference type="OrthoDB" id="291007at2759"/>
<dbReference type="EMBL" id="NEDP02005239">
    <property type="protein sequence ID" value="OWF42694.1"/>
    <property type="molecule type" value="Genomic_DNA"/>
</dbReference>
<dbReference type="Pfam" id="PF01400">
    <property type="entry name" value="Astacin"/>
    <property type="match status" value="1"/>
</dbReference>
<evidence type="ECO:0000313" key="17">
    <source>
        <dbReference type="EMBL" id="OWF42694.1"/>
    </source>
</evidence>
<dbReference type="InterPro" id="IPR035914">
    <property type="entry name" value="Sperma_CUB_dom_sf"/>
</dbReference>
<evidence type="ECO:0000256" key="5">
    <source>
        <dbReference type="ARBA" id="ARBA00022833"/>
    </source>
</evidence>
<keyword evidence="5 11" id="KW-0862">Zinc</keyword>
<dbReference type="InterPro" id="IPR001506">
    <property type="entry name" value="Peptidase_M12A"/>
</dbReference>
<feature type="binding site" evidence="11">
    <location>
        <position position="168"/>
    </location>
    <ligand>
        <name>Zn(2+)</name>
        <dbReference type="ChEBI" id="CHEBI:29105"/>
        <note>catalytic</note>
    </ligand>
</feature>
<evidence type="ECO:0000259" key="14">
    <source>
        <dbReference type="PROSITE" id="PS50060"/>
    </source>
</evidence>
<dbReference type="Pfam" id="PF00629">
    <property type="entry name" value="MAM"/>
    <property type="match status" value="1"/>
</dbReference>
<dbReference type="FunFam" id="2.60.120.290:FF:000005">
    <property type="entry name" value="Procollagen C-endopeptidase enhancer 1"/>
    <property type="match status" value="1"/>
</dbReference>
<dbReference type="InterPro" id="IPR036383">
    <property type="entry name" value="TSP1_rpt_sf"/>
</dbReference>
<evidence type="ECO:0000256" key="2">
    <source>
        <dbReference type="ARBA" id="ARBA00022723"/>
    </source>
</evidence>
<dbReference type="Gene3D" id="2.60.120.200">
    <property type="match status" value="1"/>
</dbReference>
<evidence type="ECO:0000256" key="7">
    <source>
        <dbReference type="ARBA" id="ARBA00023145"/>
    </source>
</evidence>
<dbReference type="GO" id="GO:0004222">
    <property type="term" value="F:metalloendopeptidase activity"/>
    <property type="evidence" value="ECO:0007669"/>
    <property type="project" value="UniProtKB-UniRule"/>
</dbReference>
<feature type="domain" description="Peptidase M12A" evidence="16">
    <location>
        <begin position="72"/>
        <end position="267"/>
    </location>
</feature>
<dbReference type="SMART" id="SM00137">
    <property type="entry name" value="MAM"/>
    <property type="match status" value="1"/>
</dbReference>
<keyword evidence="7" id="KW-0865">Zymogen</keyword>
<dbReference type="CDD" id="cd00033">
    <property type="entry name" value="CCP"/>
    <property type="match status" value="1"/>
</dbReference>
<evidence type="ECO:0000256" key="12">
    <source>
        <dbReference type="RuleBase" id="RU361183"/>
    </source>
</evidence>
<dbReference type="FunFam" id="3.40.390.10:FF:000015">
    <property type="entry name" value="Meprin A subunit"/>
    <property type="match status" value="1"/>
</dbReference>
<dbReference type="InterPro" id="IPR000859">
    <property type="entry name" value="CUB_dom"/>
</dbReference>
<dbReference type="CDD" id="cd06263">
    <property type="entry name" value="MAM"/>
    <property type="match status" value="1"/>
</dbReference>
<dbReference type="SUPFAM" id="SSF49899">
    <property type="entry name" value="Concanavalin A-like lectins/glucanases"/>
    <property type="match status" value="1"/>
</dbReference>
<evidence type="ECO:0000256" key="6">
    <source>
        <dbReference type="ARBA" id="ARBA00023049"/>
    </source>
</evidence>
<dbReference type="SMART" id="SM00042">
    <property type="entry name" value="CUB"/>
    <property type="match status" value="1"/>
</dbReference>
<feature type="domain" description="Sushi" evidence="15">
    <location>
        <begin position="694"/>
        <end position="754"/>
    </location>
</feature>
<dbReference type="SUPFAM" id="SSF55486">
    <property type="entry name" value="Metalloproteases ('zincins'), catalytic domain"/>
    <property type="match status" value="1"/>
</dbReference>
<dbReference type="SUPFAM" id="SSF49854">
    <property type="entry name" value="Spermadhesin, CUB domain"/>
    <property type="match status" value="1"/>
</dbReference>
<evidence type="ECO:0000256" key="11">
    <source>
        <dbReference type="PROSITE-ProRule" id="PRU01211"/>
    </source>
</evidence>
<keyword evidence="8" id="KW-1015">Disulfide bond</keyword>
<keyword evidence="3" id="KW-0732">Signal</keyword>
<dbReference type="Pfam" id="PF00431">
    <property type="entry name" value="CUB"/>
    <property type="match status" value="1"/>
</dbReference>
<comment type="caution">
    <text evidence="17">The sequence shown here is derived from an EMBL/GenBank/DDBJ whole genome shotgun (WGS) entry which is preliminary data.</text>
</comment>
<dbReference type="PROSITE" id="PS50060">
    <property type="entry name" value="MAM_2"/>
    <property type="match status" value="1"/>
</dbReference>
<dbReference type="SUPFAM" id="SSF57535">
    <property type="entry name" value="Complement control module/SCR domain"/>
    <property type="match status" value="1"/>
</dbReference>
<dbReference type="InterPro" id="IPR035976">
    <property type="entry name" value="Sushi/SCR/CCP_sf"/>
</dbReference>
<dbReference type="Gene3D" id="3.40.390.10">
    <property type="entry name" value="Collagenase (Catalytic Domain)"/>
    <property type="match status" value="1"/>
</dbReference>
<protein>
    <recommendedName>
        <fullName evidence="12">Metalloendopeptidase</fullName>
        <ecNumber evidence="12">3.4.24.-</ecNumber>
    </recommendedName>
</protein>
<dbReference type="CDD" id="cd04280">
    <property type="entry name" value="ZnMc_astacin_like"/>
    <property type="match status" value="1"/>
</dbReference>
<evidence type="ECO:0000259" key="13">
    <source>
        <dbReference type="PROSITE" id="PS01180"/>
    </source>
</evidence>
<dbReference type="InterPro" id="IPR000884">
    <property type="entry name" value="TSP1_rpt"/>
</dbReference>
<dbReference type="SMART" id="SM00235">
    <property type="entry name" value="ZnMc"/>
    <property type="match status" value="1"/>
</dbReference>
<sequence length="951" mass="106029">MQTEQVEGIRSCIAIVRPGGTSAVNVLEKLRSISNWLDGRPDATVFDYIYRVNMGAGLNLYQGDIDGFNPDRRTATTARQRLWNTRVVPYIIDPVFETTEEQDIHAALTDYHQKTCIRFVPRTKEKDYIRLTKTDGCYSKIGRVGGQQNVSLVSSCLRKGTVIHELMHVLGFFHEQTRPDRDAWVQIITENILPGKEYNFDKLDSRLVDTLGVEYDYGSVLHYSKYAFSTNGNPTILPTRMTLATLGQRNGFSYLDLQRINLLYRCDIPGPLLVSINSTQSTQSTQTTHNTYSTQTTTLHPTPAITPTYPNTPPTIYPIPPTLIHPTLPPKTDLPSTTAPTVYPHPPSTSSALTTQISAQATPSMVTSAGWSRWSVWSFCNLQCMRTRYRFCFSNQRSQCPGRTEEQRLCTTGCRAAWTLGCWQNNLTISAVPSVEGQYPTLTGKYESREGSVRKCADVASDSGHVVFAVFNNGMCLSGPDAQKTFYKYGPSTACSYTGEGSKTAMNVYTFQHDIDGMWGPWTYWTQCTQMCNGGRKYRYRYCNSPPPVGHGASCLGLDHETQACNTQPCPADTKCGVKYHTGLPGTSGIINVGEYDNFMKCEYEIVTAETDLTISVSITRIDLEYTLSCMSDALLIFDGPNDNATFLGAHCGTVPPASVLSSSNKIFLKFLTDETTTGTGFTVLYTINQNIRKSCVQPRRPGHGRLIGSSHFAGDSIFFECDHHYNLIGSSSVVCVDQPTFAVWSDTFPSCVRSMTRKASEQRPVLCSFEGNLCGFKQQRDDVGDWVVAEGDVGRFPQRPLADHSHGMMGNGHFLIAETTRLNRPGDTTTIKSNTITPTTVHQCLTFWVRVVGRDNSYLDVVLETPGRSENLFTVPADTAFREGNTWMEYSVTFKPVESYQVKRGTLMVSSYLYNSVKIYIIIKMLVKKKLGVDFASNFSSWNRLEIILS</sequence>
<feature type="domain" description="CUB" evidence="13">
    <location>
        <begin position="576"/>
        <end position="689"/>
    </location>
</feature>
<dbReference type="EC" id="3.4.24.-" evidence="12"/>
<evidence type="ECO:0000256" key="1">
    <source>
        <dbReference type="ARBA" id="ARBA00022670"/>
    </source>
</evidence>
<evidence type="ECO:0000313" key="18">
    <source>
        <dbReference type="Proteomes" id="UP000242188"/>
    </source>
</evidence>
<dbReference type="PROSITE" id="PS51864">
    <property type="entry name" value="ASTACIN"/>
    <property type="match status" value="1"/>
</dbReference>
<dbReference type="InterPro" id="IPR013320">
    <property type="entry name" value="ConA-like_dom_sf"/>
</dbReference>
<gene>
    <name evidence="17" type="ORF">KP79_PYT15773</name>
</gene>
<evidence type="ECO:0000256" key="8">
    <source>
        <dbReference type="ARBA" id="ARBA00023157"/>
    </source>
</evidence>
<feature type="active site" evidence="11">
    <location>
        <position position="165"/>
    </location>
</feature>
<keyword evidence="4 11" id="KW-0378">Hydrolase</keyword>
<dbReference type="GO" id="GO:0016020">
    <property type="term" value="C:membrane"/>
    <property type="evidence" value="ECO:0007669"/>
    <property type="project" value="InterPro"/>
</dbReference>
<dbReference type="PRINTS" id="PR00480">
    <property type="entry name" value="ASTACIN"/>
</dbReference>
<accession>A0A210Q1S4</accession>
<dbReference type="InterPro" id="IPR000436">
    <property type="entry name" value="Sushi_SCR_CCP_dom"/>
</dbReference>
<keyword evidence="9" id="KW-0325">Glycoprotein</keyword>
<dbReference type="CDD" id="cd00041">
    <property type="entry name" value="CUB"/>
    <property type="match status" value="1"/>
</dbReference>
<dbReference type="PROSITE" id="PS50092">
    <property type="entry name" value="TSP1"/>
    <property type="match status" value="2"/>
</dbReference>
<dbReference type="SUPFAM" id="SSF82895">
    <property type="entry name" value="TSP-1 type 1 repeat"/>
    <property type="match status" value="2"/>
</dbReference>
<proteinExistence type="predicted"/>
<dbReference type="SMART" id="SM00209">
    <property type="entry name" value="TSP1"/>
    <property type="match status" value="2"/>
</dbReference>
<dbReference type="GO" id="GO:0008270">
    <property type="term" value="F:zinc ion binding"/>
    <property type="evidence" value="ECO:0007669"/>
    <property type="project" value="UniProtKB-UniRule"/>
</dbReference>
<reference evidence="17 18" key="1">
    <citation type="journal article" date="2017" name="Nat. Ecol. Evol.">
        <title>Scallop genome provides insights into evolution of bilaterian karyotype and development.</title>
        <authorList>
            <person name="Wang S."/>
            <person name="Zhang J."/>
            <person name="Jiao W."/>
            <person name="Li J."/>
            <person name="Xun X."/>
            <person name="Sun Y."/>
            <person name="Guo X."/>
            <person name="Huan P."/>
            <person name="Dong B."/>
            <person name="Zhang L."/>
            <person name="Hu X."/>
            <person name="Sun X."/>
            <person name="Wang J."/>
            <person name="Zhao C."/>
            <person name="Wang Y."/>
            <person name="Wang D."/>
            <person name="Huang X."/>
            <person name="Wang R."/>
            <person name="Lv J."/>
            <person name="Li Y."/>
            <person name="Zhang Z."/>
            <person name="Liu B."/>
            <person name="Lu W."/>
            <person name="Hui Y."/>
            <person name="Liang J."/>
            <person name="Zhou Z."/>
            <person name="Hou R."/>
            <person name="Li X."/>
            <person name="Liu Y."/>
            <person name="Li H."/>
            <person name="Ning X."/>
            <person name="Lin Y."/>
            <person name="Zhao L."/>
            <person name="Xing Q."/>
            <person name="Dou J."/>
            <person name="Li Y."/>
            <person name="Mao J."/>
            <person name="Guo H."/>
            <person name="Dou H."/>
            <person name="Li T."/>
            <person name="Mu C."/>
            <person name="Jiang W."/>
            <person name="Fu Q."/>
            <person name="Fu X."/>
            <person name="Miao Y."/>
            <person name="Liu J."/>
            <person name="Yu Q."/>
            <person name="Li R."/>
            <person name="Liao H."/>
            <person name="Li X."/>
            <person name="Kong Y."/>
            <person name="Jiang Z."/>
            <person name="Chourrout D."/>
            <person name="Li R."/>
            <person name="Bao Z."/>
        </authorList>
    </citation>
    <scope>NUCLEOTIDE SEQUENCE [LARGE SCALE GENOMIC DNA]</scope>
    <source>
        <strain evidence="17 18">PY_sf001</strain>
    </source>
</reference>
<dbReference type="Gene3D" id="2.10.70.10">
    <property type="entry name" value="Complement Module, domain 1"/>
    <property type="match status" value="1"/>
</dbReference>
<feature type="domain" description="MAM" evidence="14">
    <location>
        <begin position="766"/>
        <end position="903"/>
    </location>
</feature>
<dbReference type="InterPro" id="IPR006026">
    <property type="entry name" value="Peptidase_Metallo"/>
</dbReference>
<dbReference type="PANTHER" id="PTHR10127:SF883">
    <property type="entry name" value="ZINC METALLOPROTEINASE NAS-8"/>
    <property type="match status" value="1"/>
</dbReference>
<feature type="binding site" evidence="11">
    <location>
        <position position="174"/>
    </location>
    <ligand>
        <name>Zn(2+)</name>
        <dbReference type="ChEBI" id="CHEBI:29105"/>
        <note>catalytic</note>
    </ligand>
</feature>
<dbReference type="Pfam" id="PF00084">
    <property type="entry name" value="Sushi"/>
    <property type="match status" value="1"/>
</dbReference>
<comment type="cofactor">
    <cofactor evidence="11 12">
        <name>Zn(2+)</name>
        <dbReference type="ChEBI" id="CHEBI:29105"/>
    </cofactor>
    <text evidence="11 12">Binds 1 zinc ion per subunit.</text>
</comment>
<keyword evidence="10" id="KW-0768">Sushi</keyword>
<dbReference type="Gene3D" id="2.60.120.290">
    <property type="entry name" value="Spermadhesin, CUB domain"/>
    <property type="match status" value="1"/>
</dbReference>
<keyword evidence="6 11" id="KW-0482">Metalloprotease</keyword>
<keyword evidence="18" id="KW-1185">Reference proteome</keyword>
<dbReference type="Gene3D" id="2.20.100.10">
    <property type="entry name" value="Thrombospondin type-1 (TSP1) repeat"/>
    <property type="match status" value="1"/>
</dbReference>
<evidence type="ECO:0000256" key="4">
    <source>
        <dbReference type="ARBA" id="ARBA00022801"/>
    </source>
</evidence>
<dbReference type="AlphaFoldDB" id="A0A210Q1S4"/>
<evidence type="ECO:0000259" key="16">
    <source>
        <dbReference type="PROSITE" id="PS51864"/>
    </source>
</evidence>
<dbReference type="InterPro" id="IPR000998">
    <property type="entry name" value="MAM_dom"/>
</dbReference>
<dbReference type="InterPro" id="IPR034035">
    <property type="entry name" value="Astacin-like_dom"/>
</dbReference>
<dbReference type="PROSITE" id="PS01180">
    <property type="entry name" value="CUB"/>
    <property type="match status" value="1"/>
</dbReference>
<dbReference type="PANTHER" id="PTHR10127">
    <property type="entry name" value="DISCOIDIN, CUB, EGF, LAMININ , AND ZINC METALLOPROTEASE DOMAIN CONTAINING"/>
    <property type="match status" value="1"/>
</dbReference>
<dbReference type="Proteomes" id="UP000242188">
    <property type="component" value="Unassembled WGS sequence"/>
</dbReference>
<dbReference type="InterPro" id="IPR024079">
    <property type="entry name" value="MetalloPept_cat_dom_sf"/>
</dbReference>
<name>A0A210Q1S4_MIZYE</name>
<feature type="binding site" evidence="11">
    <location>
        <position position="164"/>
    </location>
    <ligand>
        <name>Zn(2+)</name>
        <dbReference type="ChEBI" id="CHEBI:29105"/>
        <note>catalytic</note>
    </ligand>
</feature>
<comment type="caution">
    <text evidence="10">Lacks conserved residue(s) required for the propagation of feature annotation.</text>
</comment>
<keyword evidence="2 11" id="KW-0479">Metal-binding</keyword>
<evidence type="ECO:0000256" key="9">
    <source>
        <dbReference type="ARBA" id="ARBA00023180"/>
    </source>
</evidence>
<evidence type="ECO:0000259" key="15">
    <source>
        <dbReference type="PROSITE" id="PS50923"/>
    </source>
</evidence>
<evidence type="ECO:0000256" key="3">
    <source>
        <dbReference type="ARBA" id="ARBA00022729"/>
    </source>
</evidence>
<dbReference type="Pfam" id="PF00090">
    <property type="entry name" value="TSP_1"/>
    <property type="match status" value="2"/>
</dbReference>
<organism evidence="17 18">
    <name type="scientific">Mizuhopecten yessoensis</name>
    <name type="common">Japanese scallop</name>
    <name type="synonym">Patinopecten yessoensis</name>
    <dbReference type="NCBI Taxonomy" id="6573"/>
    <lineage>
        <taxon>Eukaryota</taxon>
        <taxon>Metazoa</taxon>
        <taxon>Spiralia</taxon>
        <taxon>Lophotrochozoa</taxon>
        <taxon>Mollusca</taxon>
        <taxon>Bivalvia</taxon>
        <taxon>Autobranchia</taxon>
        <taxon>Pteriomorphia</taxon>
        <taxon>Pectinida</taxon>
        <taxon>Pectinoidea</taxon>
        <taxon>Pectinidae</taxon>
        <taxon>Mizuhopecten</taxon>
    </lineage>
</organism>
<dbReference type="GO" id="GO:0006508">
    <property type="term" value="P:proteolysis"/>
    <property type="evidence" value="ECO:0007669"/>
    <property type="project" value="UniProtKB-KW"/>
</dbReference>
<evidence type="ECO:0000256" key="10">
    <source>
        <dbReference type="PROSITE-ProRule" id="PRU00302"/>
    </source>
</evidence>